<reference evidence="5" key="2">
    <citation type="submission" date="2015-01" db="EMBL/GenBank/DDBJ databases">
        <authorList>
            <person name="Manzoor Shahid"/>
            <person name="Zubair Saima"/>
        </authorList>
    </citation>
    <scope>NUCLEOTIDE SEQUENCE [LARGE SCALE GENOMIC DNA]</scope>
    <source>
        <strain evidence="5">V1</strain>
    </source>
</reference>
<dbReference type="Proteomes" id="UP000323594">
    <property type="component" value="Chromosome"/>
</dbReference>
<gene>
    <name evidence="4" type="ORF">FUT82_03680</name>
    <name evidence="3" type="ORF">TPHV1_60036</name>
</gene>
<dbReference type="Pfam" id="PF00497">
    <property type="entry name" value="SBP_bac_3"/>
    <property type="match status" value="1"/>
</dbReference>
<keyword evidence="1" id="KW-0732">Signal</keyword>
<dbReference type="OrthoDB" id="9774451at2"/>
<dbReference type="Proteomes" id="UP000042527">
    <property type="component" value="Unassembled WGS sequence"/>
</dbReference>
<sequence>MKKIIQGIALFALFFIPVACGGGEKKSKYTSIKEEGKIVLGTSADYPPYEFHLQKDGKDEIVGFDISIAKEIAKDLGVELVIKDMDFDGLLAALATGTVDMVLAGMTPTPEREQNVDFSNIYYIAEQGVLIRSADAALYGSSSESLKDKMLGAQRGTVQVEIAKKEIKGVAEKDLEDPHAQIKELAKIPDIVMELKNKKVDAVIMELPVAESYQQAHSDLTLAAYTFKDEAGGSAIAVKKGENELLDVINKTIIRLKSQGKIFEFVTAANELVE</sequence>
<feature type="domain" description="Solute-binding protein family 3/N-terminal" evidence="2">
    <location>
        <begin position="37"/>
        <end position="266"/>
    </location>
</feature>
<dbReference type="PANTHER" id="PTHR35936">
    <property type="entry name" value="MEMBRANE-BOUND LYTIC MUREIN TRANSGLYCOSYLASE F"/>
    <property type="match status" value="1"/>
</dbReference>
<reference evidence="4 6" key="3">
    <citation type="submission" date="2019-08" db="EMBL/GenBank/DDBJ databases">
        <authorList>
            <person name="Kuhnert P."/>
        </authorList>
    </citation>
    <scope>NUCLEOTIDE SEQUENCE [LARGE SCALE GENOMIC DNA]</scope>
    <source>
        <strain evidence="4 6">B36.5</strain>
    </source>
</reference>
<evidence type="ECO:0000313" key="3">
    <source>
        <dbReference type="EMBL" id="CEM63048.1"/>
    </source>
</evidence>
<dbReference type="InterPro" id="IPR001638">
    <property type="entry name" value="Solute-binding_3/MltF_N"/>
</dbReference>
<dbReference type="Gene3D" id="3.40.190.10">
    <property type="entry name" value="Periplasmic binding protein-like II"/>
    <property type="match status" value="2"/>
</dbReference>
<evidence type="ECO:0000259" key="2">
    <source>
        <dbReference type="SMART" id="SM00062"/>
    </source>
</evidence>
<accession>A0A0B7GX12</accession>
<dbReference type="AlphaFoldDB" id="A0A0B7GX12"/>
<protein>
    <submittedName>
        <fullName evidence="3">ABC transporter, substrate-binding protein, family 3</fullName>
    </submittedName>
    <submittedName>
        <fullName evidence="4">Transporter substrate-binding domain-containing protein</fullName>
    </submittedName>
</protein>
<evidence type="ECO:0000256" key="1">
    <source>
        <dbReference type="ARBA" id="ARBA00022729"/>
    </source>
</evidence>
<proteinExistence type="predicted"/>
<reference evidence="3" key="1">
    <citation type="submission" date="2015-01" db="EMBL/GenBank/DDBJ databases">
        <authorList>
            <person name="Xiang T."/>
            <person name="Song Y."/>
            <person name="Huang L."/>
            <person name="Wang B."/>
            <person name="Wu P."/>
        </authorList>
    </citation>
    <scope>NUCLEOTIDE SEQUENCE [LARGE SCALE GENOMIC DNA]</scope>
    <source>
        <strain evidence="3">V1</strain>
    </source>
</reference>
<dbReference type="EMBL" id="CDNC01000048">
    <property type="protein sequence ID" value="CEM63048.1"/>
    <property type="molecule type" value="Genomic_DNA"/>
</dbReference>
<evidence type="ECO:0000313" key="6">
    <source>
        <dbReference type="Proteomes" id="UP000323594"/>
    </source>
</evidence>
<evidence type="ECO:0000313" key="5">
    <source>
        <dbReference type="Proteomes" id="UP000042527"/>
    </source>
</evidence>
<dbReference type="PANTHER" id="PTHR35936:SF17">
    <property type="entry name" value="ARGININE-BINDING EXTRACELLULAR PROTEIN ARTP"/>
    <property type="match status" value="1"/>
</dbReference>
<evidence type="ECO:0000313" key="4">
    <source>
        <dbReference type="EMBL" id="QEJ97174.1"/>
    </source>
</evidence>
<dbReference type="SUPFAM" id="SSF53850">
    <property type="entry name" value="Periplasmic binding protein-like II"/>
    <property type="match status" value="1"/>
</dbReference>
<organism evidence="3 5">
    <name type="scientific">Treponema phagedenis</name>
    <dbReference type="NCBI Taxonomy" id="162"/>
    <lineage>
        <taxon>Bacteria</taxon>
        <taxon>Pseudomonadati</taxon>
        <taxon>Spirochaetota</taxon>
        <taxon>Spirochaetia</taxon>
        <taxon>Spirochaetales</taxon>
        <taxon>Treponemataceae</taxon>
        <taxon>Treponema</taxon>
    </lineage>
</organism>
<dbReference type="SMART" id="SM00062">
    <property type="entry name" value="PBPb"/>
    <property type="match status" value="1"/>
</dbReference>
<dbReference type="EMBL" id="CP042817">
    <property type="protein sequence ID" value="QEJ97174.1"/>
    <property type="molecule type" value="Genomic_DNA"/>
</dbReference>
<dbReference type="RefSeq" id="WP_024752938.1">
    <property type="nucleotide sequence ID" value="NZ_CDNC01000048.1"/>
</dbReference>
<keyword evidence="5" id="KW-1185">Reference proteome</keyword>
<name>A0A0B7GX12_TREPH</name>